<dbReference type="GO" id="GO:0006508">
    <property type="term" value="P:proteolysis"/>
    <property type="evidence" value="ECO:0007669"/>
    <property type="project" value="InterPro"/>
</dbReference>
<comment type="caution">
    <text evidence="4">The sequence shown here is derived from an EMBL/GenBank/DDBJ whole genome shotgun (WGS) entry which is preliminary data.</text>
</comment>
<feature type="signal peptide" evidence="2">
    <location>
        <begin position="1"/>
        <end position="24"/>
    </location>
</feature>
<dbReference type="GO" id="GO:0016314">
    <property type="term" value="F:phosphatidylinositol-3,4,5-trisphosphate 3-phosphatase activity"/>
    <property type="evidence" value="ECO:0007669"/>
    <property type="project" value="TreeGrafter"/>
</dbReference>
<dbReference type="PROSITE" id="PS00639">
    <property type="entry name" value="THIOL_PROTEASE_HIS"/>
    <property type="match status" value="1"/>
</dbReference>
<dbReference type="InterPro" id="IPR000668">
    <property type="entry name" value="Peptidase_C1A_C"/>
</dbReference>
<dbReference type="SMART" id="SM00645">
    <property type="entry name" value="Pept_C1"/>
    <property type="match status" value="1"/>
</dbReference>
<protein>
    <submittedName>
        <fullName evidence="4">Cathepsin B</fullName>
    </submittedName>
</protein>
<feature type="domain" description="Peptidase C1A papain C-terminal" evidence="3">
    <location>
        <begin position="2"/>
        <end position="199"/>
    </location>
</feature>
<name>A0A6A3A854_HIBSY</name>
<feature type="compositionally biased region" description="Low complexity" evidence="1">
    <location>
        <begin position="197"/>
        <end position="207"/>
    </location>
</feature>
<sequence>MMPLLAVAFYVAMVAMEGIQSLHGDTLSKMVLSLKRLTAYLNLPFKRVFFILQCDPYFDDIGCSHPGCKPAFPTPKYVKKCVNGNLLWTQSKHYSVGAYRINSNPADIMEEIYRNGPVEFSFTVYEDFAHYKLGVYKHVTGSIMGGHAVKLIGWGTSDDGEDYWLLANQWNIGWGDDGYFKSIRGVDQCGIEADVVAESADSSSQSQTKASDVETSAEIDTNVERPANINDMKSHSMTTTVEPPVKAYDIEPPKAGENASTVTVKTITSPEPPPSNLPSTGMSSWARILNLPQPTPPPQESQAGNAGSSPFARLTSGPGLRLQSMTLPPDTHAEHTSTGTQTALESFTKGIVDSSLSAVKAVQVKARHIVSQNIRRYQEGEYDLDLTYTTENIIAMGFPAGDLSSGLLGFLEINVPYHGFNIELVMVDYDSTLKANPKSDSANKGTKGNSSYVKDRVVEANSKQRKASRTEDGDDIFSDSAGRGIRGINNAELTGASDIRAMAADASVFSFGDEADYESE</sequence>
<dbReference type="PANTHER" id="PTHR12305:SF87">
    <property type="entry name" value="PHOSPHATIDYLINOSITOL 3,4,5-TRISPHOSPHATE 3-PHOSPHATASE AND PROTEIN-TYROSINE-PHOSPHATASE PTEN2B"/>
    <property type="match status" value="1"/>
</dbReference>
<evidence type="ECO:0000256" key="2">
    <source>
        <dbReference type="SAM" id="SignalP"/>
    </source>
</evidence>
<proteinExistence type="predicted"/>
<dbReference type="GO" id="GO:0005829">
    <property type="term" value="C:cytosol"/>
    <property type="evidence" value="ECO:0007669"/>
    <property type="project" value="TreeGrafter"/>
</dbReference>
<dbReference type="Proteomes" id="UP000436088">
    <property type="component" value="Unassembled WGS sequence"/>
</dbReference>
<dbReference type="InterPro" id="IPR029021">
    <property type="entry name" value="Prot-tyrosine_phosphatase-like"/>
</dbReference>
<dbReference type="InterPro" id="IPR051281">
    <property type="entry name" value="Dual-spec_lipid-protein_phosph"/>
</dbReference>
<dbReference type="InterPro" id="IPR038765">
    <property type="entry name" value="Papain-like_cys_pep_sf"/>
</dbReference>
<evidence type="ECO:0000259" key="3">
    <source>
        <dbReference type="SMART" id="SM00645"/>
    </source>
</evidence>
<keyword evidence="5" id="KW-1185">Reference proteome</keyword>
<feature type="compositionally biased region" description="Polar residues" evidence="1">
    <location>
        <begin position="438"/>
        <end position="452"/>
    </location>
</feature>
<dbReference type="SUPFAM" id="SSF54001">
    <property type="entry name" value="Cysteine proteinases"/>
    <property type="match status" value="1"/>
</dbReference>
<feature type="region of interest" description="Disordered" evidence="1">
    <location>
        <begin position="197"/>
        <end position="340"/>
    </location>
</feature>
<reference evidence="4" key="1">
    <citation type="submission" date="2019-09" db="EMBL/GenBank/DDBJ databases">
        <title>Draft genome information of white flower Hibiscus syriacus.</title>
        <authorList>
            <person name="Kim Y.-M."/>
        </authorList>
    </citation>
    <scope>NUCLEOTIDE SEQUENCE [LARGE SCALE GENOMIC DNA]</scope>
    <source>
        <strain evidence="4">YM2019G1</strain>
    </source>
</reference>
<dbReference type="Pfam" id="PF00112">
    <property type="entry name" value="Peptidase_C1"/>
    <property type="match status" value="1"/>
</dbReference>
<dbReference type="GO" id="GO:0008234">
    <property type="term" value="F:cysteine-type peptidase activity"/>
    <property type="evidence" value="ECO:0007669"/>
    <property type="project" value="InterPro"/>
</dbReference>
<dbReference type="EMBL" id="VEPZ02001033">
    <property type="protein sequence ID" value="KAE8699987.1"/>
    <property type="molecule type" value="Genomic_DNA"/>
</dbReference>
<keyword evidence="2" id="KW-0732">Signal</keyword>
<organism evidence="4 5">
    <name type="scientific">Hibiscus syriacus</name>
    <name type="common">Rose of Sharon</name>
    <dbReference type="NCBI Taxonomy" id="106335"/>
    <lineage>
        <taxon>Eukaryota</taxon>
        <taxon>Viridiplantae</taxon>
        <taxon>Streptophyta</taxon>
        <taxon>Embryophyta</taxon>
        <taxon>Tracheophyta</taxon>
        <taxon>Spermatophyta</taxon>
        <taxon>Magnoliopsida</taxon>
        <taxon>eudicotyledons</taxon>
        <taxon>Gunneridae</taxon>
        <taxon>Pentapetalae</taxon>
        <taxon>rosids</taxon>
        <taxon>malvids</taxon>
        <taxon>Malvales</taxon>
        <taxon>Malvaceae</taxon>
        <taxon>Malvoideae</taxon>
        <taxon>Hibiscus</taxon>
    </lineage>
</organism>
<feature type="region of interest" description="Disordered" evidence="1">
    <location>
        <begin position="435"/>
        <end position="481"/>
    </location>
</feature>
<dbReference type="InterPro" id="IPR025660">
    <property type="entry name" value="Pept_his_AS"/>
</dbReference>
<accession>A0A6A3A854</accession>
<evidence type="ECO:0000256" key="1">
    <source>
        <dbReference type="SAM" id="MobiDB-lite"/>
    </source>
</evidence>
<feature type="compositionally biased region" description="Polar residues" evidence="1">
    <location>
        <begin position="258"/>
        <end position="269"/>
    </location>
</feature>
<evidence type="ECO:0000313" key="5">
    <source>
        <dbReference type="Proteomes" id="UP000436088"/>
    </source>
</evidence>
<dbReference type="Gene3D" id="3.90.70.10">
    <property type="entry name" value="Cysteine proteinases"/>
    <property type="match status" value="1"/>
</dbReference>
<dbReference type="Gene3D" id="3.90.190.10">
    <property type="entry name" value="Protein tyrosine phosphatase superfamily"/>
    <property type="match status" value="1"/>
</dbReference>
<gene>
    <name evidence="4" type="ORF">F3Y22_tig00110569pilonHSYRG00263</name>
</gene>
<feature type="chain" id="PRO_5025674228" evidence="2">
    <location>
        <begin position="25"/>
        <end position="520"/>
    </location>
</feature>
<dbReference type="PANTHER" id="PTHR12305">
    <property type="entry name" value="PHOSPHATASE WITH HOMOLOGY TO TENSIN"/>
    <property type="match status" value="1"/>
</dbReference>
<dbReference type="AlphaFoldDB" id="A0A6A3A854"/>
<evidence type="ECO:0000313" key="4">
    <source>
        <dbReference type="EMBL" id="KAE8699987.1"/>
    </source>
</evidence>